<dbReference type="InParanoid" id="U5Q1R6"/>
<dbReference type="KEGG" id="max:MMALV_11085"/>
<dbReference type="Proteomes" id="UP000012672">
    <property type="component" value="Chromosome"/>
</dbReference>
<organism evidence="1 2">
    <name type="scientific">Methanomethylophilus alvi (strain Mx1201)</name>
    <dbReference type="NCBI Taxonomy" id="1236689"/>
    <lineage>
        <taxon>Archaea</taxon>
        <taxon>Methanobacteriati</taxon>
        <taxon>Thermoplasmatota</taxon>
        <taxon>Thermoplasmata</taxon>
        <taxon>Methanomassiliicoccales</taxon>
        <taxon>Methanomethylophilaceae</taxon>
        <taxon>Methanomethylophilus</taxon>
    </lineage>
</organism>
<reference evidence="1 2" key="1">
    <citation type="journal article" date="2012" name="J. Bacteriol.">
        <title>Genome sequence of 'Candidatus Methanomethylophilus alvus' Mx1201, a methanogenic archaeon from the human gut belonging to a seventh order of methanogens.</title>
        <authorList>
            <person name="Borrel G."/>
            <person name="Harris H.M."/>
            <person name="Tottey W."/>
            <person name="Mihajlovski A."/>
            <person name="Parisot N."/>
            <person name="Peyretaillade E."/>
            <person name="Peyret P."/>
            <person name="Gribaldo S."/>
            <person name="O'Toole P.W."/>
            <person name="Brugere J.F."/>
        </authorList>
    </citation>
    <scope>NUCLEOTIDE SEQUENCE [LARGE SCALE GENOMIC DNA]</scope>
    <source>
        <strain evidence="1 2">Mx1201</strain>
    </source>
</reference>
<dbReference type="OrthoDB" id="379108at2157"/>
<dbReference type="GeneID" id="55637725"/>
<proteinExistence type="predicted"/>
<gene>
    <name evidence="1" type="ORF">MMALV_11085</name>
</gene>
<dbReference type="EMBL" id="CP004049">
    <property type="protein sequence ID" value="AGY50147.1"/>
    <property type="molecule type" value="Genomic_DNA"/>
</dbReference>
<evidence type="ECO:0000313" key="1">
    <source>
        <dbReference type="EMBL" id="AGY50147.1"/>
    </source>
</evidence>
<dbReference type="RefSeq" id="WP_153246052.1">
    <property type="nucleotide sequence ID" value="NC_020913.1"/>
</dbReference>
<dbReference type="HOGENOM" id="CLU_2985474_0_0_2"/>
<accession>U5Q1R6</accession>
<evidence type="ECO:0000313" key="2">
    <source>
        <dbReference type="Proteomes" id="UP000012672"/>
    </source>
</evidence>
<sequence length="57" mass="6676">MARTEGRRKPYITVTIPPELLEYLEKKVESREFASLAHGIEVCVLRYKEAEERGERP</sequence>
<name>U5Q1R6_METAX</name>
<protein>
    <recommendedName>
        <fullName evidence="3">Ribbon-helix-helix protein CopG domain-containing protein</fullName>
    </recommendedName>
</protein>
<evidence type="ECO:0008006" key="3">
    <source>
        <dbReference type="Google" id="ProtNLM"/>
    </source>
</evidence>
<dbReference type="AlphaFoldDB" id="U5Q1R6"/>
<keyword evidence="2" id="KW-1185">Reference proteome</keyword>